<organism evidence="1">
    <name type="scientific">Shigella sonnei</name>
    <dbReference type="NCBI Taxonomy" id="624"/>
    <lineage>
        <taxon>Bacteria</taxon>
        <taxon>Pseudomonadati</taxon>
        <taxon>Pseudomonadota</taxon>
        <taxon>Gammaproteobacteria</taxon>
        <taxon>Enterobacterales</taxon>
        <taxon>Enterobacteriaceae</taxon>
        <taxon>Shigella</taxon>
    </lineage>
</organism>
<reference evidence="1" key="1">
    <citation type="submission" date="2014-02" db="EMBL/GenBank/DDBJ databases">
        <title>Plasmid-encoding extended-spectrum beta-lactamase CTX-M-55 in a clinical Shigella sonnei strain, China.</title>
        <authorList>
            <person name="Qu F."/>
            <person name="Ying Z."/>
            <person name="Zhang C."/>
            <person name="Chen Z."/>
            <person name="Bao C."/>
            <person name="Chen S."/>
            <person name="Cui E."/>
            <person name="Yang H."/>
            <person name="Liu C."/>
            <person name="Mao Y."/>
            <person name="Zhou D."/>
        </authorList>
    </citation>
    <scope>NUCLEOTIDE SEQUENCE</scope>
    <source>
        <strain evidence="1">#1081</strain>
        <plasmid evidence="1">p1081-CTXM</plasmid>
    </source>
</reference>
<dbReference type="Pfam" id="PF07419">
    <property type="entry name" value="PilM"/>
    <property type="match status" value="1"/>
</dbReference>
<geneLocation type="plasmid" evidence="1">
    <name>p1081-CTXM</name>
</geneLocation>
<name>A0A023PYE1_SHISO</name>
<dbReference type="RefSeq" id="WP_015387358.1">
    <property type="nucleotide sequence ID" value="NZ_JAAOUX010000007.1"/>
</dbReference>
<dbReference type="EMBL" id="KJ460501">
    <property type="protein sequence ID" value="AHX39545.1"/>
    <property type="molecule type" value="Genomic_DNA"/>
</dbReference>
<dbReference type="EMBL" id="KY174331">
    <property type="protein sequence ID" value="ASF89589.1"/>
    <property type="molecule type" value="Genomic_DNA"/>
</dbReference>
<dbReference type="Gene3D" id="3.30.450.360">
    <property type="match status" value="1"/>
</dbReference>
<reference evidence="2" key="2">
    <citation type="submission" date="2016-11" db="EMBL/GenBank/DDBJ databases">
        <title>Complete sequence of p1220-CTXM, a pKP048-related IncFIIK plasmid carrying blaCTX-M-14.</title>
        <authorList>
            <person name="Zhang D."/>
            <person name="Yin Z."/>
            <person name="Zhao Y."/>
            <person name="Feng J."/>
            <person name="Jiang X."/>
            <person name="Liang Q."/>
            <person name="Liang L."/>
            <person name="Zhan Z."/>
            <person name="Chen W."/>
            <person name="Wang J."/>
            <person name="Li J."/>
            <person name="Zhou D."/>
        </authorList>
    </citation>
    <scope>NUCLEOTIDE SEQUENCE</scope>
    <source>
        <strain evidence="2">1173</strain>
        <plasmid evidence="2">p1173-CTXM</plasmid>
    </source>
</reference>
<sequence>MGWFFSLLLIFLSIGSYYLTDNNNQTIQRMKLLPAKQEAIEFVYFANVINDYLYKYPDKRNSGGTLTSEQIGITPVYDIHHIIYGKRVYIWSADTEGLMSALQQQTKHSAMLGRVKNKKIVDNQGNDMGITIPSSIPEGSIVFIN</sequence>
<accession>A0A023PYE1</accession>
<gene>
    <name evidence="1" type="primary">pilM</name>
    <name evidence="1" type="ORF">BG81_069</name>
</gene>
<protein>
    <submittedName>
        <fullName evidence="2">Conjugal transfer protein PilM</fullName>
    </submittedName>
    <submittedName>
        <fullName evidence="1">PilM protein</fullName>
    </submittedName>
</protein>
<evidence type="ECO:0000313" key="2">
    <source>
        <dbReference type="EMBL" id="ASF89589.1"/>
    </source>
</evidence>
<proteinExistence type="predicted"/>
<dbReference type="InterPro" id="IPR009987">
    <property type="entry name" value="IM_PilM"/>
</dbReference>
<dbReference type="AlphaFoldDB" id="A0A023PYE1"/>
<evidence type="ECO:0000313" key="1">
    <source>
        <dbReference type="EMBL" id="AHX39545.1"/>
    </source>
</evidence>
<keyword evidence="1" id="KW-0614">Plasmid</keyword>
<geneLocation type="plasmid" evidence="2">
    <name>p1173-CTXM</name>
</geneLocation>